<gene>
    <name evidence="1" type="ORF">Golax_004329</name>
</gene>
<proteinExistence type="predicted"/>
<name>A0A7J9AJY5_9ROSI</name>
<evidence type="ECO:0000313" key="2">
    <source>
        <dbReference type="Proteomes" id="UP000593574"/>
    </source>
</evidence>
<feature type="non-terminal residue" evidence="1">
    <location>
        <position position="122"/>
    </location>
</feature>
<comment type="caution">
    <text evidence="1">The sequence shown here is derived from an EMBL/GenBank/DDBJ whole genome shotgun (WGS) entry which is preliminary data.</text>
</comment>
<keyword evidence="2" id="KW-1185">Reference proteome</keyword>
<dbReference type="Proteomes" id="UP000593574">
    <property type="component" value="Unassembled WGS sequence"/>
</dbReference>
<sequence>DRLSKIWDFNALKLNVKPIITPFPSSPRVLTEMLGFHGEKVEQQRLEGKRLVLLRNWAKLLSRAICLSWTVLTLQRESRICIEIAGILTNNGEAVAAVTIQNQSASENMPADGAVLNGWTCL</sequence>
<reference evidence="1 2" key="1">
    <citation type="journal article" date="2019" name="Genome Biol. Evol.">
        <title>Insights into the evolution of the New World diploid cottons (Gossypium, subgenus Houzingenia) based on genome sequencing.</title>
        <authorList>
            <person name="Grover C.E."/>
            <person name="Arick M.A. 2nd"/>
            <person name="Thrash A."/>
            <person name="Conover J.L."/>
            <person name="Sanders W.S."/>
            <person name="Peterson D.G."/>
            <person name="Frelichowski J.E."/>
            <person name="Scheffler J.A."/>
            <person name="Scheffler B.E."/>
            <person name="Wendel J.F."/>
        </authorList>
    </citation>
    <scope>NUCLEOTIDE SEQUENCE [LARGE SCALE GENOMIC DNA]</scope>
    <source>
        <strain evidence="1">4</strain>
        <tissue evidence="1">Leaf</tissue>
    </source>
</reference>
<dbReference type="AlphaFoldDB" id="A0A7J9AJY5"/>
<organism evidence="1 2">
    <name type="scientific">Gossypium laxum</name>
    <dbReference type="NCBI Taxonomy" id="34288"/>
    <lineage>
        <taxon>Eukaryota</taxon>
        <taxon>Viridiplantae</taxon>
        <taxon>Streptophyta</taxon>
        <taxon>Embryophyta</taxon>
        <taxon>Tracheophyta</taxon>
        <taxon>Spermatophyta</taxon>
        <taxon>Magnoliopsida</taxon>
        <taxon>eudicotyledons</taxon>
        <taxon>Gunneridae</taxon>
        <taxon>Pentapetalae</taxon>
        <taxon>rosids</taxon>
        <taxon>malvids</taxon>
        <taxon>Malvales</taxon>
        <taxon>Malvaceae</taxon>
        <taxon>Malvoideae</taxon>
        <taxon>Gossypium</taxon>
    </lineage>
</organism>
<dbReference type="EMBL" id="JABEZV010000010">
    <property type="protein sequence ID" value="MBA0723774.1"/>
    <property type="molecule type" value="Genomic_DNA"/>
</dbReference>
<protein>
    <submittedName>
        <fullName evidence="1">Uncharacterized protein</fullName>
    </submittedName>
</protein>
<accession>A0A7J9AJY5</accession>
<evidence type="ECO:0000313" key="1">
    <source>
        <dbReference type="EMBL" id="MBA0723774.1"/>
    </source>
</evidence>